<keyword evidence="1" id="KW-1133">Transmembrane helix</keyword>
<reference evidence="3" key="1">
    <citation type="submission" date="2022-11" db="UniProtKB">
        <authorList>
            <consortium name="WormBaseParasite"/>
        </authorList>
    </citation>
    <scope>IDENTIFICATION</scope>
</reference>
<evidence type="ECO:0000313" key="3">
    <source>
        <dbReference type="WBParaSite" id="nRc.2.0.1.t31544-RA"/>
    </source>
</evidence>
<organism evidence="2 3">
    <name type="scientific">Romanomermis culicivorax</name>
    <name type="common">Nematode worm</name>
    <dbReference type="NCBI Taxonomy" id="13658"/>
    <lineage>
        <taxon>Eukaryota</taxon>
        <taxon>Metazoa</taxon>
        <taxon>Ecdysozoa</taxon>
        <taxon>Nematoda</taxon>
        <taxon>Enoplea</taxon>
        <taxon>Dorylaimia</taxon>
        <taxon>Mermithida</taxon>
        <taxon>Mermithoidea</taxon>
        <taxon>Mermithidae</taxon>
        <taxon>Romanomermis</taxon>
    </lineage>
</organism>
<dbReference type="Proteomes" id="UP000887565">
    <property type="component" value="Unplaced"/>
</dbReference>
<dbReference type="WBParaSite" id="nRc.2.0.1.t31544-RA">
    <property type="protein sequence ID" value="nRc.2.0.1.t31544-RA"/>
    <property type="gene ID" value="nRc.2.0.1.g31544"/>
</dbReference>
<name>A0A915JZR5_ROMCU</name>
<accession>A0A915JZR5</accession>
<sequence>FWLGKSPVLDLDKSYVLEISLLIAALISYLFFNFYALHAVYTCSKYISDKNRLRKYISDNNYCSTNKIFNP</sequence>
<proteinExistence type="predicted"/>
<evidence type="ECO:0000313" key="2">
    <source>
        <dbReference type="Proteomes" id="UP000887565"/>
    </source>
</evidence>
<protein>
    <submittedName>
        <fullName evidence="3">Uncharacterized protein</fullName>
    </submittedName>
</protein>
<keyword evidence="1" id="KW-0812">Transmembrane</keyword>
<keyword evidence="1" id="KW-0472">Membrane</keyword>
<evidence type="ECO:0000256" key="1">
    <source>
        <dbReference type="SAM" id="Phobius"/>
    </source>
</evidence>
<dbReference type="AlphaFoldDB" id="A0A915JZR5"/>
<feature type="transmembrane region" description="Helical" evidence="1">
    <location>
        <begin position="20"/>
        <end position="44"/>
    </location>
</feature>
<keyword evidence="2" id="KW-1185">Reference proteome</keyword>